<accession>A0ABR1FJA7</accession>
<feature type="compositionally biased region" description="Low complexity" evidence="1">
    <location>
        <begin position="399"/>
        <end position="410"/>
    </location>
</feature>
<gene>
    <name evidence="2" type="ORF">SO694_00083052</name>
</gene>
<dbReference type="Proteomes" id="UP001363151">
    <property type="component" value="Unassembled WGS sequence"/>
</dbReference>
<feature type="region of interest" description="Disordered" evidence="1">
    <location>
        <begin position="323"/>
        <end position="584"/>
    </location>
</feature>
<comment type="caution">
    <text evidence="2">The sequence shown here is derived from an EMBL/GenBank/DDBJ whole genome shotgun (WGS) entry which is preliminary data.</text>
</comment>
<reference evidence="2 3" key="1">
    <citation type="submission" date="2024-03" db="EMBL/GenBank/DDBJ databases">
        <title>Aureococcus anophagefferens CCMP1851 and Kratosvirus quantuckense: Draft genome of a second virus-susceptible host strain in the model system.</title>
        <authorList>
            <person name="Chase E."/>
            <person name="Truchon A.R."/>
            <person name="Schepens W."/>
            <person name="Wilhelm S.W."/>
        </authorList>
    </citation>
    <scope>NUCLEOTIDE SEQUENCE [LARGE SCALE GENOMIC DNA]</scope>
    <source>
        <strain evidence="2 3">CCMP1851</strain>
    </source>
</reference>
<evidence type="ECO:0008006" key="4">
    <source>
        <dbReference type="Google" id="ProtNLM"/>
    </source>
</evidence>
<sequence>MTGIVPRPFVGEVYAADEKMLTEEEAWEALQAADFKAHCDNVTYAFCGRSTCRLNGEKAVATCGCKLIKASAGSIGFNSKNAYLIRSKIVRKALYEATVLNSSTSFVNTVCGAIESRRLWRDAGFDSDFGSFSDPGYPGYWAMIDLDCDSSGSIDYNFADCDGAPCDIEQGFNLCRKRPVEWPCFNTAPFDANYDSMCVCPYVAANRSYVIHEYITDATATSCPELMTGLGDCAIQKTLSRNAMMTTRADTLEVYADLKSASFLSAGTECPTVSFNNVSTMPTWSPTASHPPTAAPTTGAPSYAPTYCPTLFPTLNPTLYPTPNPSLVPTSPAPSAGPSGNPSFYPSAAPTTAAPSAAPSYAPSAAPTTAAPSAGPSVVPSSLPSPRPTHHTSDPTVLPSASFAPTSSSTYVPTLKPTYRKDPTRAPTLLPSPEPTVKPTYRKDPTAAPSIEPSPLPSPRPTYRKDPTGAPSFLPSPEPSVKPSDEPSAAPSYLPTLKPTHHKDPTAAPSIQPSPLPTLKPTHHKDPTAAPSYTPTAAPTLKPTHRKDPTAAPSGAPTSAPTLKPTHRKDPTAAPSDDAYSYSY</sequence>
<feature type="compositionally biased region" description="Low complexity" evidence="1">
    <location>
        <begin position="528"/>
        <end position="540"/>
    </location>
</feature>
<feature type="compositionally biased region" description="Low complexity" evidence="1">
    <location>
        <begin position="550"/>
        <end position="562"/>
    </location>
</feature>
<keyword evidence="3" id="KW-1185">Reference proteome</keyword>
<feature type="compositionally biased region" description="Low complexity" evidence="1">
    <location>
        <begin position="327"/>
        <end position="384"/>
    </location>
</feature>
<dbReference type="EMBL" id="JBBJCI010000372">
    <property type="protein sequence ID" value="KAK7231931.1"/>
    <property type="molecule type" value="Genomic_DNA"/>
</dbReference>
<organism evidence="2 3">
    <name type="scientific">Aureococcus anophagefferens</name>
    <name type="common">Harmful bloom alga</name>
    <dbReference type="NCBI Taxonomy" id="44056"/>
    <lineage>
        <taxon>Eukaryota</taxon>
        <taxon>Sar</taxon>
        <taxon>Stramenopiles</taxon>
        <taxon>Ochrophyta</taxon>
        <taxon>Pelagophyceae</taxon>
        <taxon>Pelagomonadales</taxon>
        <taxon>Pelagomonadaceae</taxon>
        <taxon>Aureococcus</taxon>
    </lineage>
</organism>
<evidence type="ECO:0000313" key="3">
    <source>
        <dbReference type="Proteomes" id="UP001363151"/>
    </source>
</evidence>
<protein>
    <recommendedName>
        <fullName evidence="4">C-type lectin domain-containing protein</fullName>
    </recommendedName>
</protein>
<name>A0ABR1FJA7_AURAN</name>
<evidence type="ECO:0000256" key="1">
    <source>
        <dbReference type="SAM" id="MobiDB-lite"/>
    </source>
</evidence>
<evidence type="ECO:0000313" key="2">
    <source>
        <dbReference type="EMBL" id="KAK7231931.1"/>
    </source>
</evidence>
<proteinExistence type="predicted"/>